<name>A0A0D8IZX6_9FIRM</name>
<gene>
    <name evidence="1" type="ORF">TQ39_07315</name>
</gene>
<dbReference type="GeneID" id="42856422"/>
<sequence>MSLQIRSSKWILTDDDCAQYVRNLDEFKGNVFELWQVCGVLDMFAVAHAFININDYSEDEIEDVLHYYSYENLDDFVQEISPATIERKADGTLDRESPNYIVEWQLIAEMLFETEALYRHLVPGKIWNEYEMAAAYIRKTIGQEEENEED</sequence>
<reference evidence="1" key="1">
    <citation type="submission" date="2015-02" db="EMBL/GenBank/DDBJ databases">
        <title>A novel member of the family Ruminococcaceae isolated from human feces.</title>
        <authorList>
            <person name="Shkoporov A.N."/>
            <person name="Chaplin A.V."/>
            <person name="Motuzova O.V."/>
            <person name="Kafarskaia L.I."/>
            <person name="Khokhlova E.V."/>
            <person name="Efimov B.A."/>
        </authorList>
    </citation>
    <scope>NUCLEOTIDE SEQUENCE [LARGE SCALE GENOMIC DNA]</scope>
    <source>
        <strain evidence="1">585-1</strain>
    </source>
</reference>
<proteinExistence type="predicted"/>
<dbReference type="RefSeq" id="WP_009323265.1">
    <property type="nucleotide sequence ID" value="NZ_JAFHCG010000005.1"/>
</dbReference>
<dbReference type="EMBL" id="JXXK01000008">
    <property type="protein sequence ID" value="KJF40202.1"/>
    <property type="molecule type" value="Genomic_DNA"/>
</dbReference>
<protein>
    <submittedName>
        <fullName evidence="1">Uncharacterized protein</fullName>
    </submittedName>
</protein>
<comment type="caution">
    <text evidence="1">The sequence shown here is derived from an EMBL/GenBank/DDBJ whole genome shotgun (WGS) entry which is preliminary data.</text>
</comment>
<accession>A0A0D8IZX6</accession>
<keyword evidence="2" id="KW-1185">Reference proteome</keyword>
<dbReference type="AlphaFoldDB" id="A0A0D8IZX6"/>
<organism evidence="1 2">
    <name type="scientific">Ruthenibacterium lactatiformans</name>
    <dbReference type="NCBI Taxonomy" id="1550024"/>
    <lineage>
        <taxon>Bacteria</taxon>
        <taxon>Bacillati</taxon>
        <taxon>Bacillota</taxon>
        <taxon>Clostridia</taxon>
        <taxon>Eubacteriales</taxon>
        <taxon>Oscillospiraceae</taxon>
        <taxon>Ruthenibacterium</taxon>
    </lineage>
</organism>
<evidence type="ECO:0000313" key="1">
    <source>
        <dbReference type="EMBL" id="KJF40202.1"/>
    </source>
</evidence>
<evidence type="ECO:0000313" key="2">
    <source>
        <dbReference type="Proteomes" id="UP000032483"/>
    </source>
</evidence>
<dbReference type="Proteomes" id="UP000032483">
    <property type="component" value="Unassembled WGS sequence"/>
</dbReference>